<evidence type="ECO:0000313" key="8">
    <source>
        <dbReference type="EMBL" id="KAI2647017.1"/>
    </source>
</evidence>
<comment type="caution">
    <text evidence="8">The sequence shown here is derived from an EMBL/GenBank/DDBJ whole genome shotgun (WGS) entry which is preliminary data.</text>
</comment>
<dbReference type="Pfam" id="PF00089">
    <property type="entry name" value="Trypsin"/>
    <property type="match status" value="2"/>
</dbReference>
<dbReference type="PROSITE" id="PS00134">
    <property type="entry name" value="TRYPSIN_HIS"/>
    <property type="match status" value="1"/>
</dbReference>
<evidence type="ECO:0000313" key="9">
    <source>
        <dbReference type="Proteomes" id="UP000830375"/>
    </source>
</evidence>
<evidence type="ECO:0000256" key="5">
    <source>
        <dbReference type="ARBA" id="ARBA00023157"/>
    </source>
</evidence>
<feature type="domain" description="Peptidase S1" evidence="7">
    <location>
        <begin position="1"/>
        <end position="123"/>
    </location>
</feature>
<dbReference type="PROSITE" id="PS50240">
    <property type="entry name" value="TRYPSIN_DOM"/>
    <property type="match status" value="1"/>
</dbReference>
<keyword evidence="5" id="KW-1015">Disulfide bond</keyword>
<dbReference type="PANTHER" id="PTHR24253:SF144">
    <property type="entry name" value="CHYMOTRYPSIN-LIKE PROTEASE CTRL-1-RELATED"/>
    <property type="match status" value="1"/>
</dbReference>
<keyword evidence="2" id="KW-0732">Signal</keyword>
<evidence type="ECO:0000256" key="2">
    <source>
        <dbReference type="ARBA" id="ARBA00022729"/>
    </source>
</evidence>
<dbReference type="SUPFAM" id="SSF50494">
    <property type="entry name" value="Trypsin-like serine proteases"/>
    <property type="match status" value="1"/>
</dbReference>
<dbReference type="EMBL" id="JACTAM010000653">
    <property type="protein sequence ID" value="KAI2647017.1"/>
    <property type="molecule type" value="Genomic_DNA"/>
</dbReference>
<accession>A0ABQ8L8I9</accession>
<organism evidence="8 9">
    <name type="scientific">Labeo rohita</name>
    <name type="common">Indian major carp</name>
    <name type="synonym">Cyprinus rohita</name>
    <dbReference type="NCBI Taxonomy" id="84645"/>
    <lineage>
        <taxon>Eukaryota</taxon>
        <taxon>Metazoa</taxon>
        <taxon>Chordata</taxon>
        <taxon>Craniata</taxon>
        <taxon>Vertebrata</taxon>
        <taxon>Euteleostomi</taxon>
        <taxon>Actinopterygii</taxon>
        <taxon>Neopterygii</taxon>
        <taxon>Teleostei</taxon>
        <taxon>Ostariophysi</taxon>
        <taxon>Cypriniformes</taxon>
        <taxon>Cyprinidae</taxon>
        <taxon>Labeoninae</taxon>
        <taxon>Labeonini</taxon>
        <taxon>Labeo</taxon>
    </lineage>
</organism>
<protein>
    <submittedName>
        <fullName evidence="8">Cationic trypsin</fullName>
    </submittedName>
</protein>
<reference evidence="8 9" key="1">
    <citation type="submission" date="2022-01" db="EMBL/GenBank/DDBJ databases">
        <title>A high-quality chromosome-level genome assembly of rohu carp, Labeo rohita.</title>
        <authorList>
            <person name="Arick M.A. II"/>
            <person name="Hsu C.-Y."/>
            <person name="Magbanua Z."/>
            <person name="Pechanova O."/>
            <person name="Grover C."/>
            <person name="Miller E."/>
            <person name="Thrash A."/>
            <person name="Ezzel L."/>
            <person name="Alam S."/>
            <person name="Benzie J."/>
            <person name="Hamilton M."/>
            <person name="Karsi A."/>
            <person name="Lawrence M.L."/>
            <person name="Peterson D.G."/>
        </authorList>
    </citation>
    <scope>NUCLEOTIDE SEQUENCE [LARGE SCALE GENOMIC DNA]</scope>
    <source>
        <strain evidence="9">BAU-BD-2019</strain>
        <tissue evidence="8">Blood</tissue>
    </source>
</reference>
<evidence type="ECO:0000256" key="3">
    <source>
        <dbReference type="ARBA" id="ARBA00022801"/>
    </source>
</evidence>
<dbReference type="Proteomes" id="UP000830375">
    <property type="component" value="Unassembled WGS sequence"/>
</dbReference>
<dbReference type="InterPro" id="IPR043504">
    <property type="entry name" value="Peptidase_S1_PA_chymotrypsin"/>
</dbReference>
<keyword evidence="3" id="KW-0378">Hydrolase</keyword>
<dbReference type="InterPro" id="IPR018114">
    <property type="entry name" value="TRYPSIN_HIS"/>
</dbReference>
<dbReference type="PANTHER" id="PTHR24253">
    <property type="entry name" value="TRANSMEMBRANE PROTEASE SERINE"/>
    <property type="match status" value="1"/>
</dbReference>
<evidence type="ECO:0000256" key="4">
    <source>
        <dbReference type="ARBA" id="ARBA00022825"/>
    </source>
</evidence>
<proteinExistence type="predicted"/>
<gene>
    <name evidence="8" type="ORF">H4Q32_029417</name>
</gene>
<dbReference type="Gene3D" id="2.40.10.10">
    <property type="entry name" value="Trypsin-like serine proteases"/>
    <property type="match status" value="2"/>
</dbReference>
<sequence>MYCSGSLITKDWVLSAAHCFEGFSASDIVMYFGRQSQSGLNPNEINRTARGQFVWQLLVVILLEVQRAGSLDGEHYSLELSQFAKILQEVMIPIVNNSDCKNAYGALITCNMICAGKGGKGSCTTSVTE</sequence>
<evidence type="ECO:0000256" key="1">
    <source>
        <dbReference type="ARBA" id="ARBA00022670"/>
    </source>
</evidence>
<evidence type="ECO:0000256" key="6">
    <source>
        <dbReference type="ARBA" id="ARBA00023180"/>
    </source>
</evidence>
<dbReference type="InterPro" id="IPR001254">
    <property type="entry name" value="Trypsin_dom"/>
</dbReference>
<keyword evidence="9" id="KW-1185">Reference proteome</keyword>
<name>A0ABQ8L8I9_LABRO</name>
<keyword evidence="6" id="KW-0325">Glycoprotein</keyword>
<keyword evidence="4" id="KW-0720">Serine protease</keyword>
<evidence type="ECO:0000259" key="7">
    <source>
        <dbReference type="PROSITE" id="PS50240"/>
    </source>
</evidence>
<keyword evidence="1" id="KW-0645">Protease</keyword>
<dbReference type="InterPro" id="IPR009003">
    <property type="entry name" value="Peptidase_S1_PA"/>
</dbReference>